<evidence type="ECO:0000313" key="2">
    <source>
        <dbReference type="EMBL" id="WTU45998.1"/>
    </source>
</evidence>
<dbReference type="Gene3D" id="3.30.70.2660">
    <property type="match status" value="1"/>
</dbReference>
<dbReference type="AlphaFoldDB" id="A0AAU2HFR6"/>
<dbReference type="InterPro" id="IPR021124">
    <property type="entry name" value="CRISPR-assoc_prot_Cas5"/>
</dbReference>
<dbReference type="InterPro" id="IPR010147">
    <property type="entry name" value="CRISPR-assoc_prot_CasD"/>
</dbReference>
<dbReference type="GO" id="GO:0043571">
    <property type="term" value="P:maintenance of CRISPR repeat elements"/>
    <property type="evidence" value="ECO:0007669"/>
    <property type="project" value="InterPro"/>
</dbReference>
<dbReference type="InterPro" id="IPR013422">
    <property type="entry name" value="CRISPR-assoc_prot_Cas5_N"/>
</dbReference>
<organism evidence="2">
    <name type="scientific">Streptomyces sp. NBC_00060</name>
    <dbReference type="NCBI Taxonomy" id="2975636"/>
    <lineage>
        <taxon>Bacteria</taxon>
        <taxon>Bacillati</taxon>
        <taxon>Actinomycetota</taxon>
        <taxon>Actinomycetes</taxon>
        <taxon>Kitasatosporales</taxon>
        <taxon>Streptomycetaceae</taxon>
        <taxon>Streptomyces</taxon>
    </lineage>
</organism>
<dbReference type="EMBL" id="CP108255">
    <property type="protein sequence ID" value="WTU45998.1"/>
    <property type="molecule type" value="Genomic_DNA"/>
</dbReference>
<sequence length="293" mass="31360">MSGFLLQLGGPLQAWGEHSAFTDRDTVSHPTRSGLIGMIASALGIPRAHAVADTPADSQLPIAFTRLSHLRFVVRCDRPGTRLRDFHTVGGGYPVHRTVPTAKGTRRAAAFATIVSQRTYLADAVFTIAVTAPGDPDLAAACARALSAPHWPLHLGRRSCPPNPQLLLRSDVPDPVTELTKVPLARPAPDARHDTTAGPPQGPATVSVRFTADTPLPPGLAPTLTTRSSTTTLNDDPVRLRVHDRVYRSRPAYSAHYPLPATLCQGYGLDYLQALITYLHPGNSPAPHETSTP</sequence>
<dbReference type="Pfam" id="PF09704">
    <property type="entry name" value="Cas_Cas5d"/>
    <property type="match status" value="1"/>
</dbReference>
<dbReference type="CDD" id="cd09693">
    <property type="entry name" value="Cas5_I"/>
    <property type="match status" value="1"/>
</dbReference>
<dbReference type="NCBIfam" id="TIGR02593">
    <property type="entry name" value="CRISPR_cas5"/>
    <property type="match status" value="1"/>
</dbReference>
<dbReference type="NCBIfam" id="TIGR01868">
    <property type="entry name" value="casD_Cas5e"/>
    <property type="match status" value="1"/>
</dbReference>
<name>A0AAU2HFR6_9ACTN</name>
<reference evidence="2" key="1">
    <citation type="submission" date="2022-10" db="EMBL/GenBank/DDBJ databases">
        <title>The complete genomes of actinobacterial strains from the NBC collection.</title>
        <authorList>
            <person name="Joergensen T.S."/>
            <person name="Alvarez Arevalo M."/>
            <person name="Sterndorff E.B."/>
            <person name="Faurdal D."/>
            <person name="Vuksanovic O."/>
            <person name="Mourched A.-S."/>
            <person name="Charusanti P."/>
            <person name="Shaw S."/>
            <person name="Blin K."/>
            <person name="Weber T."/>
        </authorList>
    </citation>
    <scope>NUCLEOTIDE SEQUENCE</scope>
    <source>
        <strain evidence="2">NBC_00060</strain>
    </source>
</reference>
<proteinExistence type="predicted"/>
<protein>
    <submittedName>
        <fullName evidence="2">Type I-E CRISPR-associated protein Cas5/CasD</fullName>
    </submittedName>
</protein>
<keyword evidence="1" id="KW-0051">Antiviral defense</keyword>
<evidence type="ECO:0000256" key="1">
    <source>
        <dbReference type="ARBA" id="ARBA00023118"/>
    </source>
</evidence>
<dbReference type="GO" id="GO:0003723">
    <property type="term" value="F:RNA binding"/>
    <property type="evidence" value="ECO:0007669"/>
    <property type="project" value="InterPro"/>
</dbReference>
<dbReference type="GO" id="GO:0051607">
    <property type="term" value="P:defense response to virus"/>
    <property type="evidence" value="ECO:0007669"/>
    <property type="project" value="UniProtKB-KW"/>
</dbReference>
<accession>A0AAU2HFR6</accession>
<gene>
    <name evidence="2" type="primary">cas5e</name>
    <name evidence="2" type="ORF">OHV25_41095</name>
</gene>